<evidence type="ECO:0000256" key="4">
    <source>
        <dbReference type="ARBA" id="ARBA00022692"/>
    </source>
</evidence>
<sequence length="405" mass="45451">MYDPLITMLAQAYLKAHAQDKTLKIMIKIAFGSIWLGACALALVLFITRGFEQATHDKFKGIHADLIIKSPGSSLDEKEICKIIKSEFPGVKSCSPSSSSHVVIQGTNTPFEVIELTAIDPESERYTTTLLDSIIEQVPEVPIAFKNYILIGHTLARDLHIKAGDHLYLMHPEFNEHDTTDVHLAQYKVYVGAIFKTGLEEFDRHAAYCSFSLFEHVTGSGDVDHLRLKIVSHTQANILIPALRNRLQLPVISWKDMYAPLVSALKLEKYVAFFIIILISLVACMNMIAVLFMTIIQKRTQIAFLRAQGMSVRRIRLIFLIISLIITSVATLFGLLTAIAIGVFLKNYHWIKLPDAYYATHLPVYIDITTVCILLTSIMILSTIITWIGTKIALDNSIAQVLRHE</sequence>
<comment type="caution">
    <text evidence="9">The sequence shown here is derived from an EMBL/GenBank/DDBJ whole genome shotgun (WGS) entry which is preliminary data.</text>
</comment>
<dbReference type="InterPro" id="IPR051447">
    <property type="entry name" value="Lipoprotein-release_system"/>
</dbReference>
<keyword evidence="3" id="KW-1003">Cell membrane</keyword>
<protein>
    <recommendedName>
        <fullName evidence="8">ABC3 transporter permease C-terminal domain-containing protein</fullName>
    </recommendedName>
</protein>
<dbReference type="Proteomes" id="UP000032214">
    <property type="component" value="Unassembled WGS sequence"/>
</dbReference>
<evidence type="ECO:0000256" key="2">
    <source>
        <dbReference type="ARBA" id="ARBA00005236"/>
    </source>
</evidence>
<dbReference type="STRING" id="1306947.J120_03865"/>
<feature type="transmembrane region" description="Helical" evidence="7">
    <location>
        <begin position="317"/>
        <end position="344"/>
    </location>
</feature>
<evidence type="ECO:0000256" key="5">
    <source>
        <dbReference type="ARBA" id="ARBA00022989"/>
    </source>
</evidence>
<keyword evidence="5 7" id="KW-1133">Transmembrane helix</keyword>
<proteinExistence type="inferred from homology"/>
<dbReference type="InterPro" id="IPR003838">
    <property type="entry name" value="ABC3_permease_C"/>
</dbReference>
<dbReference type="GO" id="GO:0044874">
    <property type="term" value="P:lipoprotein localization to outer membrane"/>
    <property type="evidence" value="ECO:0007669"/>
    <property type="project" value="TreeGrafter"/>
</dbReference>
<evidence type="ECO:0000256" key="6">
    <source>
        <dbReference type="ARBA" id="ARBA00023136"/>
    </source>
</evidence>
<dbReference type="PANTHER" id="PTHR30489:SF0">
    <property type="entry name" value="LIPOPROTEIN-RELEASING SYSTEM TRANSMEMBRANE PROTEIN LOLE"/>
    <property type="match status" value="1"/>
</dbReference>
<feature type="transmembrane region" description="Helical" evidence="7">
    <location>
        <begin position="364"/>
        <end position="388"/>
    </location>
</feature>
<dbReference type="GO" id="GO:0098797">
    <property type="term" value="C:plasma membrane protein complex"/>
    <property type="evidence" value="ECO:0007669"/>
    <property type="project" value="TreeGrafter"/>
</dbReference>
<keyword evidence="10" id="KW-1185">Reference proteome</keyword>
<keyword evidence="6 7" id="KW-0472">Membrane</keyword>
<dbReference type="EMBL" id="ARQD01000003">
    <property type="protein sequence ID" value="KIX85052.1"/>
    <property type="molecule type" value="Genomic_DNA"/>
</dbReference>
<feature type="transmembrane region" description="Helical" evidence="7">
    <location>
        <begin position="25"/>
        <end position="47"/>
    </location>
</feature>
<reference evidence="9 10" key="1">
    <citation type="journal article" date="2013" name="Proc. Natl. Acad. Sci. U.S.A.">
        <title>Candidate phylum TM6 genome recovered from a hospital sink biofilm provides genomic insights into this uncultivated phylum.</title>
        <authorList>
            <person name="McLean J.S."/>
            <person name="Lombardo M.J."/>
            <person name="Badger J.H."/>
            <person name="Edlund A."/>
            <person name="Novotny M."/>
            <person name="Yee-Greenbaum J."/>
            <person name="Vyahhi N."/>
            <person name="Hall A.P."/>
            <person name="Yang Y."/>
            <person name="Dupont C.L."/>
            <person name="Ziegler M.G."/>
            <person name="Chitsaz H."/>
            <person name="Allen A.E."/>
            <person name="Yooseph S."/>
            <person name="Tesler G."/>
            <person name="Pevzner P.A."/>
            <person name="Friedman R.M."/>
            <person name="Nealson K.H."/>
            <person name="Venter J.C."/>
            <person name="Lasken R.S."/>
        </authorList>
    </citation>
    <scope>NUCLEOTIDE SEQUENCE [LARGE SCALE GENOMIC DNA]</scope>
    <source>
        <strain evidence="9 10">TM6SC1</strain>
    </source>
</reference>
<comment type="similarity">
    <text evidence="2">Belongs to the ABC-4 integral membrane protein family. LolC/E subfamily.</text>
</comment>
<keyword evidence="4 7" id="KW-0812">Transmembrane</keyword>
<evidence type="ECO:0000256" key="7">
    <source>
        <dbReference type="SAM" id="Phobius"/>
    </source>
</evidence>
<feature type="transmembrane region" description="Helical" evidence="7">
    <location>
        <begin position="270"/>
        <end position="296"/>
    </location>
</feature>
<feature type="domain" description="ABC3 transporter permease C-terminal" evidence="8">
    <location>
        <begin position="273"/>
        <end position="388"/>
    </location>
</feature>
<evidence type="ECO:0000256" key="3">
    <source>
        <dbReference type="ARBA" id="ARBA00022475"/>
    </source>
</evidence>
<accession>A0A0D2K445</accession>
<comment type="subcellular location">
    <subcellularLocation>
        <location evidence="1">Cell membrane</location>
        <topology evidence="1">Multi-pass membrane protein</topology>
    </subcellularLocation>
</comment>
<evidence type="ECO:0000259" key="8">
    <source>
        <dbReference type="Pfam" id="PF02687"/>
    </source>
</evidence>
<evidence type="ECO:0000256" key="1">
    <source>
        <dbReference type="ARBA" id="ARBA00004651"/>
    </source>
</evidence>
<dbReference type="Pfam" id="PF02687">
    <property type="entry name" value="FtsX"/>
    <property type="match status" value="1"/>
</dbReference>
<dbReference type="AlphaFoldDB" id="A0A0D2K445"/>
<organism evidence="9 10">
    <name type="scientific">candidate division TM6 bacterium JCVI TM6SC1</name>
    <dbReference type="NCBI Taxonomy" id="1306947"/>
    <lineage>
        <taxon>Bacteria</taxon>
        <taxon>Candidatus Babelota</taxon>
        <taxon>Vermiphilus</taxon>
    </lineage>
</organism>
<evidence type="ECO:0000313" key="10">
    <source>
        <dbReference type="Proteomes" id="UP000032214"/>
    </source>
</evidence>
<gene>
    <name evidence="9" type="ORF">J120_03865</name>
</gene>
<name>A0A0D2K445_9BACT</name>
<dbReference type="PANTHER" id="PTHR30489">
    <property type="entry name" value="LIPOPROTEIN-RELEASING SYSTEM TRANSMEMBRANE PROTEIN LOLE"/>
    <property type="match status" value="1"/>
</dbReference>
<evidence type="ECO:0000313" key="9">
    <source>
        <dbReference type="EMBL" id="KIX85052.1"/>
    </source>
</evidence>
<dbReference type="eggNOG" id="COG4591">
    <property type="taxonomic scope" value="Bacteria"/>
</dbReference>